<evidence type="ECO:0000259" key="8">
    <source>
        <dbReference type="Pfam" id="PF04545"/>
    </source>
</evidence>
<dbReference type="PANTHER" id="PTHR30385:SF4">
    <property type="entry name" value="RNA POLYMERASE SIGMA-E FACTOR"/>
    <property type="match status" value="1"/>
</dbReference>
<feature type="domain" description="RNA polymerase sigma-70 region 3" evidence="6">
    <location>
        <begin position="164"/>
        <end position="226"/>
    </location>
</feature>
<dbReference type="InterPro" id="IPR013325">
    <property type="entry name" value="RNA_pol_sigma_r2"/>
</dbReference>
<dbReference type="EMBL" id="JACBZH010000001">
    <property type="protein sequence ID" value="NYH91430.1"/>
    <property type="molecule type" value="Genomic_DNA"/>
</dbReference>
<dbReference type="NCBIfam" id="TIGR02937">
    <property type="entry name" value="sigma70-ECF"/>
    <property type="match status" value="1"/>
</dbReference>
<dbReference type="RefSeq" id="WP_179789011.1">
    <property type="nucleotide sequence ID" value="NZ_BAAARR010000037.1"/>
</dbReference>
<dbReference type="InterPro" id="IPR013324">
    <property type="entry name" value="RNA_pol_sigma_r3/r4-like"/>
</dbReference>
<feature type="compositionally biased region" description="Polar residues" evidence="5">
    <location>
        <begin position="20"/>
        <end position="29"/>
    </location>
</feature>
<dbReference type="Gene3D" id="1.20.140.160">
    <property type="match status" value="1"/>
</dbReference>
<keyword evidence="1" id="KW-0805">Transcription regulation</keyword>
<keyword evidence="2" id="KW-0731">Sigma factor</keyword>
<feature type="domain" description="RNA polymerase sigma-70 region 4" evidence="8">
    <location>
        <begin position="252"/>
        <end position="297"/>
    </location>
</feature>
<dbReference type="GO" id="GO:0016987">
    <property type="term" value="F:sigma factor activity"/>
    <property type="evidence" value="ECO:0007669"/>
    <property type="project" value="UniProtKB-KW"/>
</dbReference>
<evidence type="ECO:0000256" key="3">
    <source>
        <dbReference type="ARBA" id="ARBA00023125"/>
    </source>
</evidence>
<dbReference type="InterPro" id="IPR014322">
    <property type="entry name" value="RNA_pol_sigma-B/F/G"/>
</dbReference>
<dbReference type="Gene3D" id="1.20.120.1810">
    <property type="match status" value="1"/>
</dbReference>
<feature type="domain" description="RNA polymerase sigma-70 region 2" evidence="7">
    <location>
        <begin position="82"/>
        <end position="149"/>
    </location>
</feature>
<evidence type="ECO:0000313" key="10">
    <source>
        <dbReference type="Proteomes" id="UP000579605"/>
    </source>
</evidence>
<evidence type="ECO:0000256" key="4">
    <source>
        <dbReference type="ARBA" id="ARBA00023163"/>
    </source>
</evidence>
<evidence type="ECO:0000259" key="6">
    <source>
        <dbReference type="Pfam" id="PF04539"/>
    </source>
</evidence>
<dbReference type="Proteomes" id="UP000579605">
    <property type="component" value="Unassembled WGS sequence"/>
</dbReference>
<keyword evidence="10" id="KW-1185">Reference proteome</keyword>
<dbReference type="CDD" id="cd06171">
    <property type="entry name" value="Sigma70_r4"/>
    <property type="match status" value="1"/>
</dbReference>
<sequence length="318" mass="35265">MATSTTAASAVPARKRTARSSRISPTESIRQARMALAANPPSDAESTTESIESTTEEDSAAISAARKDADRRNARRGSRSQLVLDHIGLARNLASRYAGRGEPLEELQQVAMVGLVLAADRFDPERGTSFSTFAVPTILGELRRHFRDHCWSVRIPRRLHDLHRAVRQANEDMSNSLRRSPTVSELAEELDVREEDILQAQESAGAYSALSLESPVDSGEPDADTLGDLIGHDDSNVEYVENREAVRRVIPHVPERERRILYLTYFRERTQAQIAAEFGISQMQVSRLLATTLSNIRSAVIEDKGVPTNWPTPRQKAS</sequence>
<evidence type="ECO:0000259" key="7">
    <source>
        <dbReference type="Pfam" id="PF04542"/>
    </source>
</evidence>
<dbReference type="SUPFAM" id="SSF88946">
    <property type="entry name" value="Sigma2 domain of RNA polymerase sigma factors"/>
    <property type="match status" value="1"/>
</dbReference>
<dbReference type="Pfam" id="PF04542">
    <property type="entry name" value="Sigma70_r2"/>
    <property type="match status" value="1"/>
</dbReference>
<gene>
    <name evidence="9" type="ORF">F4554_004068</name>
</gene>
<evidence type="ECO:0000256" key="2">
    <source>
        <dbReference type="ARBA" id="ARBA00023082"/>
    </source>
</evidence>
<dbReference type="NCBIfam" id="TIGR02980">
    <property type="entry name" value="SigBFG"/>
    <property type="match status" value="1"/>
</dbReference>
<evidence type="ECO:0000313" key="9">
    <source>
        <dbReference type="EMBL" id="NYH91430.1"/>
    </source>
</evidence>
<accession>A0A852ZQX5</accession>
<comment type="caution">
    <text evidence="9">The sequence shown here is derived from an EMBL/GenBank/DDBJ whole genome shotgun (WGS) entry which is preliminary data.</text>
</comment>
<dbReference type="InterPro" id="IPR007627">
    <property type="entry name" value="RNA_pol_sigma70_r2"/>
</dbReference>
<dbReference type="InterPro" id="IPR007624">
    <property type="entry name" value="RNA_pol_sigma70_r3"/>
</dbReference>
<reference evidence="9 10" key="1">
    <citation type="submission" date="2020-07" db="EMBL/GenBank/DDBJ databases">
        <title>Sequencing the genomes of 1000 actinobacteria strains.</title>
        <authorList>
            <person name="Klenk H.-P."/>
        </authorList>
    </citation>
    <scope>NUCLEOTIDE SEQUENCE [LARGE SCALE GENOMIC DNA]</scope>
    <source>
        <strain evidence="9 10">DSM 18448</strain>
    </source>
</reference>
<dbReference type="AlphaFoldDB" id="A0A852ZQX5"/>
<feature type="compositionally biased region" description="Low complexity" evidence="5">
    <location>
        <begin position="1"/>
        <end position="10"/>
    </location>
</feature>
<feature type="region of interest" description="Disordered" evidence="5">
    <location>
        <begin position="1"/>
        <end position="78"/>
    </location>
</feature>
<name>A0A852ZQX5_9ACTN</name>
<dbReference type="GO" id="GO:0006352">
    <property type="term" value="P:DNA-templated transcription initiation"/>
    <property type="evidence" value="ECO:0007669"/>
    <property type="project" value="InterPro"/>
</dbReference>
<evidence type="ECO:0000256" key="5">
    <source>
        <dbReference type="SAM" id="MobiDB-lite"/>
    </source>
</evidence>
<evidence type="ECO:0000256" key="1">
    <source>
        <dbReference type="ARBA" id="ARBA00023015"/>
    </source>
</evidence>
<dbReference type="InterPro" id="IPR007630">
    <property type="entry name" value="RNA_pol_sigma70_r4"/>
</dbReference>
<keyword evidence="3" id="KW-0238">DNA-binding</keyword>
<protein>
    <submittedName>
        <fullName evidence="9">RNA polymerase sigma-B factor</fullName>
    </submittedName>
</protein>
<dbReference type="PANTHER" id="PTHR30385">
    <property type="entry name" value="SIGMA FACTOR F FLAGELLAR"/>
    <property type="match status" value="1"/>
</dbReference>
<dbReference type="Pfam" id="PF04539">
    <property type="entry name" value="Sigma70_r3"/>
    <property type="match status" value="1"/>
</dbReference>
<keyword evidence="4" id="KW-0804">Transcription</keyword>
<organism evidence="9 10">
    <name type="scientific">Actinopolymorpha rutila</name>
    <dbReference type="NCBI Taxonomy" id="446787"/>
    <lineage>
        <taxon>Bacteria</taxon>
        <taxon>Bacillati</taxon>
        <taxon>Actinomycetota</taxon>
        <taxon>Actinomycetes</taxon>
        <taxon>Propionibacteriales</taxon>
        <taxon>Actinopolymorphaceae</taxon>
        <taxon>Actinopolymorpha</taxon>
    </lineage>
</organism>
<dbReference type="Pfam" id="PF04545">
    <property type="entry name" value="Sigma70_r4"/>
    <property type="match status" value="1"/>
</dbReference>
<proteinExistence type="predicted"/>
<feature type="compositionally biased region" description="Low complexity" evidence="5">
    <location>
        <begin position="42"/>
        <end position="53"/>
    </location>
</feature>
<dbReference type="InterPro" id="IPR014284">
    <property type="entry name" value="RNA_pol_sigma-70_dom"/>
</dbReference>
<dbReference type="SUPFAM" id="SSF88659">
    <property type="entry name" value="Sigma3 and sigma4 domains of RNA polymerase sigma factors"/>
    <property type="match status" value="2"/>
</dbReference>
<dbReference type="GO" id="GO:0003677">
    <property type="term" value="F:DNA binding"/>
    <property type="evidence" value="ECO:0007669"/>
    <property type="project" value="UniProtKB-KW"/>
</dbReference>